<reference evidence="1" key="1">
    <citation type="submission" date="2021-06" db="EMBL/GenBank/DDBJ databases">
        <authorList>
            <person name="Kallberg Y."/>
            <person name="Tangrot J."/>
            <person name="Rosling A."/>
        </authorList>
    </citation>
    <scope>NUCLEOTIDE SEQUENCE</scope>
    <source>
        <strain evidence="1">IA702</strain>
    </source>
</reference>
<dbReference type="EMBL" id="CAJVPJ010003311">
    <property type="protein sequence ID" value="CAG8638321.1"/>
    <property type="molecule type" value="Genomic_DNA"/>
</dbReference>
<keyword evidence="2" id="KW-1185">Reference proteome</keyword>
<name>A0A9N9DK57_9GLOM</name>
<organism evidence="1 2">
    <name type="scientific">Paraglomus occultum</name>
    <dbReference type="NCBI Taxonomy" id="144539"/>
    <lineage>
        <taxon>Eukaryota</taxon>
        <taxon>Fungi</taxon>
        <taxon>Fungi incertae sedis</taxon>
        <taxon>Mucoromycota</taxon>
        <taxon>Glomeromycotina</taxon>
        <taxon>Glomeromycetes</taxon>
        <taxon>Paraglomerales</taxon>
        <taxon>Paraglomeraceae</taxon>
        <taxon>Paraglomus</taxon>
    </lineage>
</organism>
<evidence type="ECO:0000313" key="2">
    <source>
        <dbReference type="Proteomes" id="UP000789572"/>
    </source>
</evidence>
<feature type="non-terminal residue" evidence="1">
    <location>
        <position position="159"/>
    </location>
</feature>
<accession>A0A9N9DK57</accession>
<protein>
    <submittedName>
        <fullName evidence="1">11163_t:CDS:1</fullName>
    </submittedName>
</protein>
<comment type="caution">
    <text evidence="1">The sequence shown here is derived from an EMBL/GenBank/DDBJ whole genome shotgun (WGS) entry which is preliminary data.</text>
</comment>
<proteinExistence type="predicted"/>
<dbReference type="Proteomes" id="UP000789572">
    <property type="component" value="Unassembled WGS sequence"/>
</dbReference>
<evidence type="ECO:0000313" key="1">
    <source>
        <dbReference type="EMBL" id="CAG8638321.1"/>
    </source>
</evidence>
<sequence>ISEKEGGSKMAGNNAGKEKLLYHEQLKTNVLADKNIAIHDPKCEIIGTSEKKLSKIVRKILRKENEEDIIEEEINFQVDEETNSQLDDEQTNLNWLLELENNACSLTWQPSHQEELGMMESTVKSLQDILGFRFQCSVTMKLILELHCDLHKADDLIDL</sequence>
<dbReference type="AlphaFoldDB" id="A0A9N9DK57"/>
<gene>
    <name evidence="1" type="ORF">POCULU_LOCUS9277</name>
</gene>